<dbReference type="InterPro" id="IPR006578">
    <property type="entry name" value="MADF-dom"/>
</dbReference>
<dbReference type="SMART" id="SM00595">
    <property type="entry name" value="MADF"/>
    <property type="match status" value="1"/>
</dbReference>
<organism evidence="3 4">
    <name type="scientific">Bemisia tabaci</name>
    <name type="common">Sweetpotato whitefly</name>
    <name type="synonym">Aleurodes tabaci</name>
    <dbReference type="NCBI Taxonomy" id="7038"/>
    <lineage>
        <taxon>Eukaryota</taxon>
        <taxon>Metazoa</taxon>
        <taxon>Ecdysozoa</taxon>
        <taxon>Arthropoda</taxon>
        <taxon>Hexapoda</taxon>
        <taxon>Insecta</taxon>
        <taxon>Pterygota</taxon>
        <taxon>Neoptera</taxon>
        <taxon>Paraneoptera</taxon>
        <taxon>Hemiptera</taxon>
        <taxon>Sternorrhyncha</taxon>
        <taxon>Aleyrodoidea</taxon>
        <taxon>Aleyrodidae</taxon>
        <taxon>Aleyrodinae</taxon>
        <taxon>Bemisia</taxon>
    </lineage>
</organism>
<name>A0A9P0AIQ0_BEMTA</name>
<evidence type="ECO:0000313" key="3">
    <source>
        <dbReference type="EMBL" id="CAH0391326.1"/>
    </source>
</evidence>
<dbReference type="Proteomes" id="UP001152759">
    <property type="component" value="Chromosome 6"/>
</dbReference>
<gene>
    <name evidence="3" type="ORF">BEMITA_LOCUS9958</name>
</gene>
<feature type="region of interest" description="Disordered" evidence="1">
    <location>
        <begin position="160"/>
        <end position="226"/>
    </location>
</feature>
<evidence type="ECO:0000256" key="1">
    <source>
        <dbReference type="SAM" id="MobiDB-lite"/>
    </source>
</evidence>
<protein>
    <recommendedName>
        <fullName evidence="2">MADF domain-containing protein</fullName>
    </recommendedName>
</protein>
<dbReference type="PROSITE" id="PS51029">
    <property type="entry name" value="MADF"/>
    <property type="match status" value="1"/>
</dbReference>
<sequence length="293" mass="33716">MPKRSSVESRILTGRCNTRRMGMESAEDEVKTKGGELENLDPNITIVKMDGRASIGEMDPPTWTSNRCLTLIAAYKLRPCLWDPNDGYYFDRDRKAEAWGEISQEMDIPVTEIKRKMESLTSSFRREKGKHKRINESGRVYKSDWYAFKAFSFLMSREGKSKANNKSNDNDNENHHLTDQDSDNTSDIEKLTDFLTGENSERTSIPRKRKSGTHQTQLPKKLKDSTHELISEETVVPNGCAIWQTSVDDDDPTLMFTRYLGKKLNKYDPRTRATIIHDINQLIFQADMNAHPE</sequence>
<keyword evidence="4" id="KW-1185">Reference proteome</keyword>
<feature type="domain" description="MADF" evidence="2">
    <location>
        <begin position="70"/>
        <end position="159"/>
    </location>
</feature>
<reference evidence="3" key="1">
    <citation type="submission" date="2021-12" db="EMBL/GenBank/DDBJ databases">
        <authorList>
            <person name="King R."/>
        </authorList>
    </citation>
    <scope>NUCLEOTIDE SEQUENCE</scope>
</reference>
<accession>A0A9P0AIQ0</accession>
<proteinExistence type="predicted"/>
<dbReference type="EMBL" id="OU963867">
    <property type="protein sequence ID" value="CAH0391326.1"/>
    <property type="molecule type" value="Genomic_DNA"/>
</dbReference>
<dbReference type="PANTHER" id="PTHR21505:SF15">
    <property type="entry name" value="RE18252P"/>
    <property type="match status" value="1"/>
</dbReference>
<evidence type="ECO:0000313" key="4">
    <source>
        <dbReference type="Proteomes" id="UP001152759"/>
    </source>
</evidence>
<evidence type="ECO:0000259" key="2">
    <source>
        <dbReference type="PROSITE" id="PS51029"/>
    </source>
</evidence>
<dbReference type="KEGG" id="btab:109034712"/>
<dbReference type="AlphaFoldDB" id="A0A9P0AIQ0"/>
<feature type="compositionally biased region" description="Basic and acidic residues" evidence="1">
    <location>
        <begin position="168"/>
        <end position="179"/>
    </location>
</feature>
<dbReference type="Pfam" id="PF10545">
    <property type="entry name" value="MADF_DNA_bdg"/>
    <property type="match status" value="1"/>
</dbReference>
<dbReference type="PANTHER" id="PTHR21505">
    <property type="entry name" value="MADF DOMAIN-CONTAINING PROTEIN-RELATED"/>
    <property type="match status" value="1"/>
</dbReference>